<protein>
    <submittedName>
        <fullName evidence="4">Sigma-70 family RNA polymerase sigma factor</fullName>
    </submittedName>
</protein>
<evidence type="ECO:0000256" key="3">
    <source>
        <dbReference type="ARBA" id="ARBA00023163"/>
    </source>
</evidence>
<accession>A0ABT3FPW2</accession>
<dbReference type="InterPro" id="IPR039425">
    <property type="entry name" value="RNA_pol_sigma-70-like"/>
</dbReference>
<dbReference type="InterPro" id="IPR014284">
    <property type="entry name" value="RNA_pol_sigma-70_dom"/>
</dbReference>
<evidence type="ECO:0000256" key="2">
    <source>
        <dbReference type="ARBA" id="ARBA00023082"/>
    </source>
</evidence>
<dbReference type="SUPFAM" id="SSF88946">
    <property type="entry name" value="Sigma2 domain of RNA polymerase sigma factors"/>
    <property type="match status" value="1"/>
</dbReference>
<dbReference type="Proteomes" id="UP001207930">
    <property type="component" value="Unassembled WGS sequence"/>
</dbReference>
<organism evidence="4 5">
    <name type="scientific">Luteolibacter flavescens</name>
    <dbReference type="NCBI Taxonomy" id="1859460"/>
    <lineage>
        <taxon>Bacteria</taxon>
        <taxon>Pseudomonadati</taxon>
        <taxon>Verrucomicrobiota</taxon>
        <taxon>Verrucomicrobiia</taxon>
        <taxon>Verrucomicrobiales</taxon>
        <taxon>Verrucomicrobiaceae</taxon>
        <taxon>Luteolibacter</taxon>
    </lineage>
</organism>
<dbReference type="RefSeq" id="WP_264501444.1">
    <property type="nucleotide sequence ID" value="NZ_JAPDDS010000006.1"/>
</dbReference>
<dbReference type="NCBIfam" id="TIGR02937">
    <property type="entry name" value="sigma70-ECF"/>
    <property type="match status" value="1"/>
</dbReference>
<proteinExistence type="predicted"/>
<dbReference type="PANTHER" id="PTHR43133:SF51">
    <property type="entry name" value="RNA POLYMERASE SIGMA FACTOR"/>
    <property type="match status" value="1"/>
</dbReference>
<evidence type="ECO:0000313" key="5">
    <source>
        <dbReference type="Proteomes" id="UP001207930"/>
    </source>
</evidence>
<reference evidence="4 5" key="1">
    <citation type="submission" date="2022-10" db="EMBL/GenBank/DDBJ databases">
        <title>Luteolibacter flavescens strain MCCC 1K03193, whole genome shotgun sequencing project.</title>
        <authorList>
            <person name="Zhao G."/>
            <person name="Shen L."/>
        </authorList>
    </citation>
    <scope>NUCLEOTIDE SEQUENCE [LARGE SCALE GENOMIC DNA]</scope>
    <source>
        <strain evidence="4 5">MCCC 1K03193</strain>
    </source>
</reference>
<keyword evidence="2" id="KW-0731">Sigma factor</keyword>
<dbReference type="InterPro" id="IPR013325">
    <property type="entry name" value="RNA_pol_sigma_r2"/>
</dbReference>
<gene>
    <name evidence="4" type="ORF">OKA04_12175</name>
</gene>
<dbReference type="PANTHER" id="PTHR43133">
    <property type="entry name" value="RNA POLYMERASE ECF-TYPE SIGMA FACTO"/>
    <property type="match status" value="1"/>
</dbReference>
<name>A0ABT3FPW2_9BACT</name>
<dbReference type="EMBL" id="JAPDDS010000006">
    <property type="protein sequence ID" value="MCW1885487.1"/>
    <property type="molecule type" value="Genomic_DNA"/>
</dbReference>
<dbReference type="Gene3D" id="1.10.1740.10">
    <property type="match status" value="1"/>
</dbReference>
<evidence type="ECO:0000313" key="4">
    <source>
        <dbReference type="EMBL" id="MCW1885487.1"/>
    </source>
</evidence>
<evidence type="ECO:0000256" key="1">
    <source>
        <dbReference type="ARBA" id="ARBA00023015"/>
    </source>
</evidence>
<keyword evidence="5" id="KW-1185">Reference proteome</keyword>
<keyword evidence="3" id="KW-0804">Transcription</keyword>
<comment type="caution">
    <text evidence="4">The sequence shown here is derived from an EMBL/GenBank/DDBJ whole genome shotgun (WGS) entry which is preliminary data.</text>
</comment>
<sequence>MESRPHSPAAPDGSHAFETTRWSLILRAGEDGCEDAMAKLCQSYWYPLYAYLRRCGHAVPDAQDLTQGFFLHLLSGDMLARATPGKGRFRSFLLGAIKNHLGHEQRHKSALKRGGGVSFVPIDEVEAERRFALEPAGPLTPDAQFERSWAFSLLEQTGKRLGEDYERAGRGEVFRALLPCLAGKFDRTGHRELGRQLGISEGAVAVAVHRMRRRYGELLREAIAETVETSDEVEAELAHLMNVVAGV</sequence>
<keyword evidence="1" id="KW-0805">Transcription regulation</keyword>